<dbReference type="RefSeq" id="YP_008058432.1">
    <property type="nucleotide sequence ID" value="NC_021319.1"/>
</dbReference>
<dbReference type="GeneID" id="16193662"/>
<organism evidence="1 2">
    <name type="scientific">Haloarcula californiae tailed virus 2</name>
    <dbReference type="NCBI Taxonomy" id="1273747"/>
    <lineage>
        <taxon>Viruses</taxon>
        <taxon>Duplodnaviria</taxon>
        <taxon>Heunggongvirae</taxon>
        <taxon>Uroviricota</taxon>
        <taxon>Caudoviricetes</taxon>
        <taxon>Saparoviridae</taxon>
        <taxon>Samsavirus</taxon>
        <taxon>Samsavirus crystalli</taxon>
        <taxon>Samsavirus HCTV2</taxon>
    </lineage>
</organism>
<evidence type="ECO:0000313" key="2">
    <source>
        <dbReference type="Proteomes" id="UP000204143"/>
    </source>
</evidence>
<dbReference type="KEGG" id="vg:16193662"/>
<gene>
    <name evidence="1" type="primary">70</name>
    <name evidence="1" type="ORF">HCTV2_70</name>
</gene>
<proteinExistence type="predicted"/>
<name>R4T7T3_9CAUD</name>
<evidence type="ECO:0000313" key="1">
    <source>
        <dbReference type="EMBL" id="AGM11839.1"/>
    </source>
</evidence>
<reference evidence="1 2" key="1">
    <citation type="submission" date="2012-12" db="EMBL/GenBank/DDBJ databases">
        <authorList>
            <person name="Sencilo A."/>
            <person name="Jacobs-Sera D."/>
            <person name="Russell D.A."/>
            <person name="Ko C."/>
            <person name="Bowman C.A."/>
            <person name="Atanasova N."/>
            <person name="Osterlund E."/>
            <person name="Oksanen H.M."/>
            <person name="Bamford D.H."/>
            <person name="Hatfull G.F."/>
            <person name="Roine E."/>
            <person name="Hendrix R.W."/>
        </authorList>
    </citation>
    <scope>NUCLEOTIDE SEQUENCE [LARGE SCALE GENOMIC DNA]</scope>
</reference>
<dbReference type="EMBL" id="KC292028">
    <property type="protein sequence ID" value="AGM11839.1"/>
    <property type="molecule type" value="Genomic_DNA"/>
</dbReference>
<sequence length="162" mass="17962">MNDMDPPGEHDLNTEVSTQKLLENVQKARTMGLVEGIREATAGHEIDAEGQALGVDLVRDLIYEVRGRGGLKREDLLLACHPAQRYILQNDERLIHHEELAGLSHQEGVTTFEGIPMLVDPTLPKAVLYLMDPNAITVGGTVMYENRVGRLTGLKHPDAYEK</sequence>
<dbReference type="Proteomes" id="UP000204143">
    <property type="component" value="Segment"/>
</dbReference>
<accession>R4T7T3</accession>
<keyword evidence="2" id="KW-1185">Reference proteome</keyword>
<protein>
    <submittedName>
        <fullName evidence="1">Uncharacterized protein</fullName>
    </submittedName>
</protein>